<accession>A0AAJ0B9W8</accession>
<proteinExistence type="predicted"/>
<comment type="caution">
    <text evidence="2">The sequence shown here is derived from an EMBL/GenBank/DDBJ whole genome shotgun (WGS) entry which is preliminary data.</text>
</comment>
<organism evidence="2 3">
    <name type="scientific">Echria macrotheca</name>
    <dbReference type="NCBI Taxonomy" id="438768"/>
    <lineage>
        <taxon>Eukaryota</taxon>
        <taxon>Fungi</taxon>
        <taxon>Dikarya</taxon>
        <taxon>Ascomycota</taxon>
        <taxon>Pezizomycotina</taxon>
        <taxon>Sordariomycetes</taxon>
        <taxon>Sordariomycetidae</taxon>
        <taxon>Sordariales</taxon>
        <taxon>Schizotheciaceae</taxon>
        <taxon>Echria</taxon>
    </lineage>
</organism>
<protein>
    <submittedName>
        <fullName evidence="2">Uncharacterized protein</fullName>
    </submittedName>
</protein>
<dbReference type="AlphaFoldDB" id="A0AAJ0B9W8"/>
<evidence type="ECO:0000313" key="2">
    <source>
        <dbReference type="EMBL" id="KAK1754388.1"/>
    </source>
</evidence>
<dbReference type="Proteomes" id="UP001239445">
    <property type="component" value="Unassembled WGS sequence"/>
</dbReference>
<feature type="region of interest" description="Disordered" evidence="1">
    <location>
        <begin position="1"/>
        <end position="22"/>
    </location>
</feature>
<feature type="compositionally biased region" description="Low complexity" evidence="1">
    <location>
        <begin position="86"/>
        <end position="98"/>
    </location>
</feature>
<feature type="compositionally biased region" description="Basic and acidic residues" evidence="1">
    <location>
        <begin position="117"/>
        <end position="126"/>
    </location>
</feature>
<gene>
    <name evidence="2" type="ORF">QBC47DRAFT_361465</name>
</gene>
<dbReference type="Gene3D" id="1.20.5.170">
    <property type="match status" value="1"/>
</dbReference>
<keyword evidence="3" id="KW-1185">Reference proteome</keyword>
<dbReference type="EMBL" id="MU839835">
    <property type="protein sequence ID" value="KAK1754388.1"/>
    <property type="molecule type" value="Genomic_DNA"/>
</dbReference>
<reference evidence="2" key="1">
    <citation type="submission" date="2023-06" db="EMBL/GenBank/DDBJ databases">
        <title>Genome-scale phylogeny and comparative genomics of the fungal order Sordariales.</title>
        <authorList>
            <consortium name="Lawrence Berkeley National Laboratory"/>
            <person name="Hensen N."/>
            <person name="Bonometti L."/>
            <person name="Westerberg I."/>
            <person name="Brannstrom I.O."/>
            <person name="Guillou S."/>
            <person name="Cros-Aarteil S."/>
            <person name="Calhoun S."/>
            <person name="Haridas S."/>
            <person name="Kuo A."/>
            <person name="Mondo S."/>
            <person name="Pangilinan J."/>
            <person name="Riley R."/>
            <person name="Labutti K."/>
            <person name="Andreopoulos B."/>
            <person name="Lipzen A."/>
            <person name="Chen C."/>
            <person name="Yanf M."/>
            <person name="Daum C."/>
            <person name="Ng V."/>
            <person name="Clum A."/>
            <person name="Steindorff A."/>
            <person name="Ohm R."/>
            <person name="Martin F."/>
            <person name="Silar P."/>
            <person name="Natvig D."/>
            <person name="Lalanne C."/>
            <person name="Gautier V."/>
            <person name="Ament-Velasquez S.L."/>
            <person name="Kruys A."/>
            <person name="Hutchinson M.I."/>
            <person name="Powell A.J."/>
            <person name="Barry K."/>
            <person name="Miller A.N."/>
            <person name="Grigoriev I.V."/>
            <person name="Debuchy R."/>
            <person name="Gladieux P."/>
            <person name="Thoren M.H."/>
            <person name="Johannesson H."/>
        </authorList>
    </citation>
    <scope>NUCLEOTIDE SEQUENCE</scope>
    <source>
        <strain evidence="2">PSN4</strain>
    </source>
</reference>
<feature type="region of interest" description="Disordered" evidence="1">
    <location>
        <begin position="70"/>
        <end position="222"/>
    </location>
</feature>
<name>A0AAJ0B9W8_9PEZI</name>
<sequence length="243" mass="26221">MTDEELDRDWKPNGRRPQSTIARSFSQELMDIFRIENSVADLDEQVEKRKQQLNSQTSELEALEARIREMEERLKTQPGLASMVAPGSGRPNNGGSPRTQQRPPIANAFDGPPPPLPEKDQHRPSSREQYSNKYGGRRPGIARESQQAVPGALPPTPVGSEGECDPPPVPARFSPRAPVAVPRSNAQAAARLRGSGKLSPNPSSAPGANDPSSSSTAQSMSDSLTFADYVVVSRSDGDGDKDV</sequence>
<evidence type="ECO:0000256" key="1">
    <source>
        <dbReference type="SAM" id="MobiDB-lite"/>
    </source>
</evidence>
<feature type="compositionally biased region" description="Low complexity" evidence="1">
    <location>
        <begin position="212"/>
        <end position="222"/>
    </location>
</feature>
<evidence type="ECO:0000313" key="3">
    <source>
        <dbReference type="Proteomes" id="UP001239445"/>
    </source>
</evidence>